<dbReference type="Pfam" id="PF01535">
    <property type="entry name" value="PPR"/>
    <property type="match status" value="4"/>
</dbReference>
<dbReference type="Gene3D" id="1.25.40.10">
    <property type="entry name" value="Tetratricopeptide repeat domain"/>
    <property type="match status" value="1"/>
</dbReference>
<accession>A0AAW2DJE9</accession>
<dbReference type="Proteomes" id="UP001459277">
    <property type="component" value="Unassembled WGS sequence"/>
</dbReference>
<sequence length="112" mass="12947">MSHRVPGSWNSMISEYSQNDLLHEAQTLFNAFQGKNVRTWTVLLTKYSKFRLVDEARVLVKAMPVRNVVSWNAMISAYMQNSDLRSALRMSSNSMITRYCHCGTIKEAHELF</sequence>
<feature type="repeat" description="PPR" evidence="2">
    <location>
        <begin position="36"/>
        <end position="70"/>
    </location>
</feature>
<protein>
    <recommendedName>
        <fullName evidence="5">Pentatricopeptide repeat-containing protein</fullName>
    </recommendedName>
</protein>
<dbReference type="EMBL" id="JAZDWU010000002">
    <property type="protein sequence ID" value="KAL0010785.1"/>
    <property type="molecule type" value="Genomic_DNA"/>
</dbReference>
<keyword evidence="4" id="KW-1185">Reference proteome</keyword>
<name>A0AAW2DJE9_9ROSI</name>
<dbReference type="InterPro" id="IPR002885">
    <property type="entry name" value="PPR_rpt"/>
</dbReference>
<dbReference type="AlphaFoldDB" id="A0AAW2DJE9"/>
<evidence type="ECO:0000256" key="2">
    <source>
        <dbReference type="PROSITE-ProRule" id="PRU00708"/>
    </source>
</evidence>
<reference evidence="3 4" key="1">
    <citation type="submission" date="2024-01" db="EMBL/GenBank/DDBJ databases">
        <title>A telomere-to-telomere, gap-free genome of sweet tea (Lithocarpus litseifolius).</title>
        <authorList>
            <person name="Zhou J."/>
        </authorList>
    </citation>
    <scope>NUCLEOTIDE SEQUENCE [LARGE SCALE GENOMIC DNA]</scope>
    <source>
        <strain evidence="3">Zhou-2022a</strain>
        <tissue evidence="3">Leaf</tissue>
    </source>
</reference>
<evidence type="ECO:0000313" key="4">
    <source>
        <dbReference type="Proteomes" id="UP001459277"/>
    </source>
</evidence>
<evidence type="ECO:0008006" key="5">
    <source>
        <dbReference type="Google" id="ProtNLM"/>
    </source>
</evidence>
<gene>
    <name evidence="3" type="ORF">SO802_005893</name>
</gene>
<dbReference type="PANTHER" id="PTHR47925:SF145">
    <property type="entry name" value="DYW DOMAIN-CONTAINING PROTEIN"/>
    <property type="match status" value="1"/>
</dbReference>
<dbReference type="PANTHER" id="PTHR47925">
    <property type="entry name" value="OS01G0913400 PROTEIN-RELATED"/>
    <property type="match status" value="1"/>
</dbReference>
<dbReference type="NCBIfam" id="TIGR00756">
    <property type="entry name" value="PPR"/>
    <property type="match status" value="1"/>
</dbReference>
<comment type="caution">
    <text evidence="3">The sequence shown here is derived from an EMBL/GenBank/DDBJ whole genome shotgun (WGS) entry which is preliminary data.</text>
</comment>
<dbReference type="InterPro" id="IPR011990">
    <property type="entry name" value="TPR-like_helical_dom_sf"/>
</dbReference>
<dbReference type="PROSITE" id="PS51375">
    <property type="entry name" value="PPR"/>
    <property type="match status" value="1"/>
</dbReference>
<keyword evidence="1" id="KW-0677">Repeat</keyword>
<evidence type="ECO:0000256" key="1">
    <source>
        <dbReference type="ARBA" id="ARBA00022737"/>
    </source>
</evidence>
<evidence type="ECO:0000313" key="3">
    <source>
        <dbReference type="EMBL" id="KAL0010785.1"/>
    </source>
</evidence>
<proteinExistence type="predicted"/>
<organism evidence="3 4">
    <name type="scientific">Lithocarpus litseifolius</name>
    <dbReference type="NCBI Taxonomy" id="425828"/>
    <lineage>
        <taxon>Eukaryota</taxon>
        <taxon>Viridiplantae</taxon>
        <taxon>Streptophyta</taxon>
        <taxon>Embryophyta</taxon>
        <taxon>Tracheophyta</taxon>
        <taxon>Spermatophyta</taxon>
        <taxon>Magnoliopsida</taxon>
        <taxon>eudicotyledons</taxon>
        <taxon>Gunneridae</taxon>
        <taxon>Pentapetalae</taxon>
        <taxon>rosids</taxon>
        <taxon>fabids</taxon>
        <taxon>Fagales</taxon>
        <taxon>Fagaceae</taxon>
        <taxon>Lithocarpus</taxon>
    </lineage>
</organism>